<name>A0A4S4FIS9_9MICO</name>
<dbReference type="Proteomes" id="UP000309133">
    <property type="component" value="Unassembled WGS sequence"/>
</dbReference>
<keyword evidence="1" id="KW-1133">Transmembrane helix</keyword>
<evidence type="ECO:0000313" key="2">
    <source>
        <dbReference type="EMBL" id="THG29752.1"/>
    </source>
</evidence>
<evidence type="ECO:0000256" key="1">
    <source>
        <dbReference type="SAM" id="Phobius"/>
    </source>
</evidence>
<keyword evidence="1" id="KW-0812">Transmembrane</keyword>
<dbReference type="OrthoDB" id="5124674at2"/>
<accession>A0A4S4FIS9</accession>
<feature type="transmembrane region" description="Helical" evidence="1">
    <location>
        <begin position="25"/>
        <end position="56"/>
    </location>
</feature>
<dbReference type="AlphaFoldDB" id="A0A4S4FIS9"/>
<comment type="caution">
    <text evidence="2">The sequence shown here is derived from an EMBL/GenBank/DDBJ whole genome shotgun (WGS) entry which is preliminary data.</text>
</comment>
<evidence type="ECO:0000313" key="3">
    <source>
        <dbReference type="Proteomes" id="UP000309133"/>
    </source>
</evidence>
<gene>
    <name evidence="2" type="ORF">E6C64_13885</name>
</gene>
<keyword evidence="1" id="KW-0472">Membrane</keyword>
<dbReference type="EMBL" id="SSSM01000005">
    <property type="protein sequence ID" value="THG29752.1"/>
    <property type="molecule type" value="Genomic_DNA"/>
</dbReference>
<keyword evidence="3" id="KW-1185">Reference proteome</keyword>
<organism evidence="2 3">
    <name type="scientific">Naasia lichenicola</name>
    <dbReference type="NCBI Taxonomy" id="2565933"/>
    <lineage>
        <taxon>Bacteria</taxon>
        <taxon>Bacillati</taxon>
        <taxon>Actinomycetota</taxon>
        <taxon>Actinomycetes</taxon>
        <taxon>Micrococcales</taxon>
        <taxon>Microbacteriaceae</taxon>
        <taxon>Naasia</taxon>
    </lineage>
</organism>
<sequence>MTTPEPQYSAPPQYAGAAPSKTLSIISLIAGIVGVVSSFFYIGFLFGVAAVVLGFLGRKREPAAKGFWLTGIILGFVAIALTIVAIIVVIAALSLAASYGTSVQ</sequence>
<proteinExistence type="predicted"/>
<feature type="transmembrane region" description="Helical" evidence="1">
    <location>
        <begin position="68"/>
        <end position="97"/>
    </location>
</feature>
<protein>
    <submittedName>
        <fullName evidence="2">DUF4190 domain-containing protein</fullName>
    </submittedName>
</protein>
<reference evidence="2 3" key="1">
    <citation type="submission" date="2019-04" db="EMBL/GenBank/DDBJ databases">
        <authorList>
            <person name="Jiang L."/>
        </authorList>
    </citation>
    <scope>NUCLEOTIDE SEQUENCE [LARGE SCALE GENOMIC DNA]</scope>
    <source>
        <strain evidence="2 3">YIM 131853</strain>
    </source>
</reference>
<dbReference type="RefSeq" id="WP_136428080.1">
    <property type="nucleotide sequence ID" value="NZ_SSSM01000005.1"/>
</dbReference>